<keyword evidence="1" id="KW-1133">Transmembrane helix</keyword>
<evidence type="ECO:0000313" key="2">
    <source>
        <dbReference type="EMBL" id="RPD43020.1"/>
    </source>
</evidence>
<organism evidence="2 3">
    <name type="scientific">Chitinophaga barathri</name>
    <dbReference type="NCBI Taxonomy" id="1647451"/>
    <lineage>
        <taxon>Bacteria</taxon>
        <taxon>Pseudomonadati</taxon>
        <taxon>Bacteroidota</taxon>
        <taxon>Chitinophagia</taxon>
        <taxon>Chitinophagales</taxon>
        <taxon>Chitinophagaceae</taxon>
        <taxon>Chitinophaga</taxon>
    </lineage>
</organism>
<keyword evidence="3" id="KW-1185">Reference proteome</keyword>
<accession>A0A3N4MSA1</accession>
<sequence>MKRLSKILIAILTGGTLSLFLVSFTIHQKISDDFLKQLGISRTDANSKITGSLLAGSLDSEELKNIKNIALGNRTAIAKDLLVYTKQHLGSAAFIKEYNALRERKKPVKSPVQTPEEMQQAIIGNAKKSIADLEDKLKQADASTKPMYEKIVATVRQQLQQAEDPNNKSVAGYRKGYPGMVKDNDLRHQQRITEWETKYPANHQLFVKQRLLQFLDETKDIDFSAALFEKNGIKYFTNPDYERKSYRWKMAFRAGAAVTGTARDFVQEWIQSLP</sequence>
<dbReference type="RefSeq" id="WP_123864501.1">
    <property type="nucleotide sequence ID" value="NZ_QXZY01000001.1"/>
</dbReference>
<name>A0A3N4MSA1_9BACT</name>
<keyword evidence="1" id="KW-0812">Transmembrane</keyword>
<gene>
    <name evidence="2" type="ORF">EG028_01645</name>
</gene>
<evidence type="ECO:0000256" key="1">
    <source>
        <dbReference type="SAM" id="Phobius"/>
    </source>
</evidence>
<evidence type="ECO:0000313" key="3">
    <source>
        <dbReference type="Proteomes" id="UP000279089"/>
    </source>
</evidence>
<dbReference type="EMBL" id="RMBX01000001">
    <property type="protein sequence ID" value="RPD43020.1"/>
    <property type="molecule type" value="Genomic_DNA"/>
</dbReference>
<dbReference type="AlphaFoldDB" id="A0A3N4MSA1"/>
<proteinExistence type="predicted"/>
<dbReference type="Proteomes" id="UP000279089">
    <property type="component" value="Unassembled WGS sequence"/>
</dbReference>
<keyword evidence="1" id="KW-0472">Membrane</keyword>
<comment type="caution">
    <text evidence="2">The sequence shown here is derived from an EMBL/GenBank/DDBJ whole genome shotgun (WGS) entry which is preliminary data.</text>
</comment>
<reference evidence="3" key="1">
    <citation type="submission" date="2018-11" db="EMBL/GenBank/DDBJ databases">
        <title>Chitinophaga lutea sp.nov., isolate from arsenic contaminated soil.</title>
        <authorList>
            <person name="Zong Y."/>
        </authorList>
    </citation>
    <scope>NUCLEOTIDE SEQUENCE [LARGE SCALE GENOMIC DNA]</scope>
    <source>
        <strain evidence="3">YLT18</strain>
    </source>
</reference>
<protein>
    <submittedName>
        <fullName evidence="2">Uncharacterized protein</fullName>
    </submittedName>
</protein>
<feature type="transmembrane region" description="Helical" evidence="1">
    <location>
        <begin position="7"/>
        <end position="26"/>
    </location>
</feature>